<organism evidence="1 2">
    <name type="scientific">Vigna unguiculata</name>
    <name type="common">Cowpea</name>
    <dbReference type="NCBI Taxonomy" id="3917"/>
    <lineage>
        <taxon>Eukaryota</taxon>
        <taxon>Viridiplantae</taxon>
        <taxon>Streptophyta</taxon>
        <taxon>Embryophyta</taxon>
        <taxon>Tracheophyta</taxon>
        <taxon>Spermatophyta</taxon>
        <taxon>Magnoliopsida</taxon>
        <taxon>eudicotyledons</taxon>
        <taxon>Gunneridae</taxon>
        <taxon>Pentapetalae</taxon>
        <taxon>rosids</taxon>
        <taxon>fabids</taxon>
        <taxon>Fabales</taxon>
        <taxon>Fabaceae</taxon>
        <taxon>Papilionoideae</taxon>
        <taxon>50 kb inversion clade</taxon>
        <taxon>NPAAA clade</taxon>
        <taxon>indigoferoid/millettioid clade</taxon>
        <taxon>Phaseoleae</taxon>
        <taxon>Vigna</taxon>
    </lineage>
</organism>
<evidence type="ECO:0000313" key="2">
    <source>
        <dbReference type="Proteomes" id="UP000501690"/>
    </source>
</evidence>
<reference evidence="1 2" key="1">
    <citation type="submission" date="2019-04" db="EMBL/GenBank/DDBJ databases">
        <title>An improved genome assembly and genetic linkage map for asparagus bean, Vigna unguiculata ssp. sesquipedialis.</title>
        <authorList>
            <person name="Xia Q."/>
            <person name="Zhang R."/>
            <person name="Dong Y."/>
        </authorList>
    </citation>
    <scope>NUCLEOTIDE SEQUENCE [LARGE SCALE GENOMIC DNA]</scope>
    <source>
        <tissue evidence="1">Leaf</tissue>
    </source>
</reference>
<evidence type="ECO:0000313" key="1">
    <source>
        <dbReference type="EMBL" id="QCE06709.1"/>
    </source>
</evidence>
<dbReference type="AlphaFoldDB" id="A0A4D6N2H1"/>
<dbReference type="EMBL" id="CP039353">
    <property type="protein sequence ID" value="QCE06709.1"/>
    <property type="molecule type" value="Genomic_DNA"/>
</dbReference>
<protein>
    <submittedName>
        <fullName evidence="1">Uncharacterized protein</fullName>
    </submittedName>
</protein>
<name>A0A4D6N2H1_VIGUN</name>
<gene>
    <name evidence="1" type="ORF">DEO72_LG9g1723</name>
</gene>
<accession>A0A4D6N2H1</accession>
<keyword evidence="2" id="KW-1185">Reference proteome</keyword>
<sequence length="65" mass="7268">MSEGVHFVLNLGMLGVREFRVGKVGMRVRVRARSSDEQAGESVKQDYKRDRLVGWTASEKGRGST</sequence>
<dbReference type="Proteomes" id="UP000501690">
    <property type="component" value="Linkage Group LG9"/>
</dbReference>
<proteinExistence type="predicted"/>